<protein>
    <submittedName>
        <fullName evidence="7">L-threonine aldolase</fullName>
    </submittedName>
</protein>
<evidence type="ECO:0000256" key="1">
    <source>
        <dbReference type="ARBA" id="ARBA00001933"/>
    </source>
</evidence>
<dbReference type="InterPro" id="IPR015424">
    <property type="entry name" value="PyrdxlP-dep_Trfase"/>
</dbReference>
<evidence type="ECO:0000259" key="6">
    <source>
        <dbReference type="Pfam" id="PF01212"/>
    </source>
</evidence>
<dbReference type="Gene3D" id="3.90.1150.10">
    <property type="entry name" value="Aspartate Aminotransferase, domain 1"/>
    <property type="match status" value="1"/>
</dbReference>
<dbReference type="PANTHER" id="PTHR48097:SF9">
    <property type="entry name" value="L-THREONINE ALDOLASE"/>
    <property type="match status" value="1"/>
</dbReference>
<dbReference type="FunFam" id="3.40.640.10:FF:000030">
    <property type="entry name" value="Low-specificity L-threonine aldolase"/>
    <property type="match status" value="1"/>
</dbReference>
<feature type="modified residue" description="N6-(pyridoxal phosphate)lysine" evidence="5">
    <location>
        <position position="201"/>
    </location>
</feature>
<dbReference type="NCBIfam" id="NF041359">
    <property type="entry name" value="GntG_guanitoxin"/>
    <property type="match status" value="1"/>
</dbReference>
<dbReference type="AlphaFoldDB" id="A0A1I3AD35"/>
<comment type="cofactor">
    <cofactor evidence="1">
        <name>pyridoxal 5'-phosphate</name>
        <dbReference type="ChEBI" id="CHEBI:597326"/>
    </cofactor>
</comment>
<dbReference type="NCBIfam" id="NF007825">
    <property type="entry name" value="PRK10534.1"/>
    <property type="match status" value="1"/>
</dbReference>
<dbReference type="CDD" id="cd06502">
    <property type="entry name" value="TA_like"/>
    <property type="match status" value="1"/>
</dbReference>
<proteinExistence type="inferred from homology"/>
<dbReference type="GO" id="GO:0005829">
    <property type="term" value="C:cytosol"/>
    <property type="evidence" value="ECO:0007669"/>
    <property type="project" value="TreeGrafter"/>
</dbReference>
<evidence type="ECO:0000256" key="4">
    <source>
        <dbReference type="ARBA" id="ARBA00023239"/>
    </source>
</evidence>
<keyword evidence="4" id="KW-0456">Lyase</keyword>
<evidence type="ECO:0000313" key="7">
    <source>
        <dbReference type="EMBL" id="SFH47201.1"/>
    </source>
</evidence>
<comment type="similarity">
    <text evidence="2">Belongs to the threonine aldolase family.</text>
</comment>
<evidence type="ECO:0000256" key="3">
    <source>
        <dbReference type="ARBA" id="ARBA00022898"/>
    </source>
</evidence>
<keyword evidence="8" id="KW-1185">Reference proteome</keyword>
<dbReference type="PIRSF" id="PIRSF017617">
    <property type="entry name" value="Thr_aldolase"/>
    <property type="match status" value="1"/>
</dbReference>
<dbReference type="SUPFAM" id="SSF53383">
    <property type="entry name" value="PLP-dependent transferases"/>
    <property type="match status" value="1"/>
</dbReference>
<sequence length="344" mass="37434">MKIIDLRSDTVTKPTPEMLVAMSSAPLGDDVYGDDPTVNELEKLAADKLGKEAALLVPTGTMGNLIAVMAHTSPGQEIILEANSHIYLYEVAGIARIAGVQARTIHGNRGEMLPTNIEKLIRSDNIHFPETGLICLENTHNMAGGRVISLENMQEIHAIGQKHGLPIHLDGARIFNAAIYLNKDVQKIADSVDSVMFCLSKGLSSPIGSMLVGSSEFIKKSRKLRKMLGGGMRQAGVIAACGIISLNEMTEQLKIDHQNAAVLVESLYETGHFDVSIDNTHTNIINARMAVDGWTAFELIDAMEKNGVLANARNEEIIRFVTHKDVSMEDIEEAVIRMSQILKG</sequence>
<dbReference type="InterPro" id="IPR001597">
    <property type="entry name" value="ArAA_b-elim_lyase/Thr_aldolase"/>
</dbReference>
<feature type="domain" description="Aromatic amino acid beta-eliminating lyase/threonine aldolase" evidence="6">
    <location>
        <begin position="5"/>
        <end position="288"/>
    </location>
</feature>
<dbReference type="EMBL" id="FOQA01000001">
    <property type="protein sequence ID" value="SFH47201.1"/>
    <property type="molecule type" value="Genomic_DNA"/>
</dbReference>
<evidence type="ECO:0000256" key="5">
    <source>
        <dbReference type="PIRSR" id="PIRSR017617-1"/>
    </source>
</evidence>
<name>A0A1I3AD35_9FIRM</name>
<dbReference type="InterPro" id="IPR015422">
    <property type="entry name" value="PyrdxlP-dep_Trfase_small"/>
</dbReference>
<dbReference type="Proteomes" id="UP000199287">
    <property type="component" value="Unassembled WGS sequence"/>
</dbReference>
<dbReference type="PANTHER" id="PTHR48097">
    <property type="entry name" value="L-THREONINE ALDOLASE-RELATED"/>
    <property type="match status" value="1"/>
</dbReference>
<dbReference type="STRING" id="69895.SAMN05192551_101101"/>
<dbReference type="GO" id="GO:0006567">
    <property type="term" value="P:L-threonine catabolic process"/>
    <property type="evidence" value="ECO:0007669"/>
    <property type="project" value="TreeGrafter"/>
</dbReference>
<reference evidence="8" key="1">
    <citation type="submission" date="2016-10" db="EMBL/GenBank/DDBJ databases">
        <authorList>
            <person name="Varghese N."/>
            <person name="Submissions S."/>
        </authorList>
    </citation>
    <scope>NUCLEOTIDE SEQUENCE [LARGE SCALE GENOMIC DNA]</scope>
    <source>
        <strain evidence="8">Z-7934</strain>
    </source>
</reference>
<dbReference type="GO" id="GO:0008732">
    <property type="term" value="F:L-allo-threonine aldolase activity"/>
    <property type="evidence" value="ECO:0007669"/>
    <property type="project" value="TreeGrafter"/>
</dbReference>
<dbReference type="OrthoDB" id="9774495at2"/>
<dbReference type="Pfam" id="PF01212">
    <property type="entry name" value="Beta_elim_lyase"/>
    <property type="match status" value="1"/>
</dbReference>
<evidence type="ECO:0000256" key="2">
    <source>
        <dbReference type="ARBA" id="ARBA00006966"/>
    </source>
</evidence>
<dbReference type="InterPro" id="IPR015421">
    <property type="entry name" value="PyrdxlP-dep_Trfase_major"/>
</dbReference>
<accession>A0A1I3AD35</accession>
<dbReference type="Gene3D" id="3.40.640.10">
    <property type="entry name" value="Type I PLP-dependent aspartate aminotransferase-like (Major domain)"/>
    <property type="match status" value="1"/>
</dbReference>
<dbReference type="GO" id="GO:0006545">
    <property type="term" value="P:glycine biosynthetic process"/>
    <property type="evidence" value="ECO:0007669"/>
    <property type="project" value="TreeGrafter"/>
</dbReference>
<evidence type="ECO:0000313" key="8">
    <source>
        <dbReference type="Proteomes" id="UP000199287"/>
    </source>
</evidence>
<dbReference type="InterPro" id="IPR023603">
    <property type="entry name" value="Low_specificity_L-TA-like"/>
</dbReference>
<dbReference type="RefSeq" id="WP_093368595.1">
    <property type="nucleotide sequence ID" value="NZ_FOQA01000001.1"/>
</dbReference>
<organism evidence="7 8">
    <name type="scientific">Tindallia magadiensis</name>
    <dbReference type="NCBI Taxonomy" id="69895"/>
    <lineage>
        <taxon>Bacteria</taxon>
        <taxon>Bacillati</taxon>
        <taxon>Bacillota</taxon>
        <taxon>Clostridia</taxon>
        <taxon>Peptostreptococcales</taxon>
        <taxon>Tindalliaceae</taxon>
        <taxon>Tindallia</taxon>
    </lineage>
</organism>
<keyword evidence="3" id="KW-0663">Pyridoxal phosphate</keyword>
<gene>
    <name evidence="7" type="ORF">SAMN05192551_101101</name>
</gene>